<proteinExistence type="predicted"/>
<reference evidence="2 3" key="1">
    <citation type="submission" date="2020-03" db="EMBL/GenBank/DDBJ databases">
        <title>Salinimicrobium sp. nov, isolated from SCS.</title>
        <authorList>
            <person name="Cao W.R."/>
        </authorList>
    </citation>
    <scope>NUCLEOTIDE SEQUENCE [LARGE SCALE GENOMIC DNA]</scope>
    <source>
        <strain evidence="3">J15B91</strain>
    </source>
</reference>
<evidence type="ECO:0000313" key="2">
    <source>
        <dbReference type="EMBL" id="NJW55328.1"/>
    </source>
</evidence>
<feature type="domain" description="Glycosyl hydrolase family 31 C-terminal" evidence="1">
    <location>
        <begin position="4"/>
        <end position="73"/>
    </location>
</feature>
<dbReference type="SUPFAM" id="SSF51011">
    <property type="entry name" value="Glycosyl hydrolase domain"/>
    <property type="match status" value="1"/>
</dbReference>
<dbReference type="Pfam" id="PF21365">
    <property type="entry name" value="Glyco_hydro_31_3rd"/>
    <property type="match status" value="1"/>
</dbReference>
<dbReference type="PANTHER" id="PTHR22762:SF120">
    <property type="entry name" value="HETEROGLYCAN GLUCOSIDASE 1"/>
    <property type="match status" value="1"/>
</dbReference>
<feature type="non-terminal residue" evidence="2">
    <location>
        <position position="1"/>
    </location>
</feature>
<evidence type="ECO:0000259" key="1">
    <source>
        <dbReference type="Pfam" id="PF21365"/>
    </source>
</evidence>
<dbReference type="PANTHER" id="PTHR22762">
    <property type="entry name" value="ALPHA-GLUCOSIDASE"/>
    <property type="match status" value="1"/>
</dbReference>
<organism evidence="2 3">
    <name type="scientific">Salinimicrobium oceani</name>
    <dbReference type="NCBI Taxonomy" id="2722702"/>
    <lineage>
        <taxon>Bacteria</taxon>
        <taxon>Pseudomonadati</taxon>
        <taxon>Bacteroidota</taxon>
        <taxon>Flavobacteriia</taxon>
        <taxon>Flavobacteriales</taxon>
        <taxon>Flavobacteriaceae</taxon>
        <taxon>Salinimicrobium</taxon>
    </lineage>
</organism>
<feature type="non-terminal residue" evidence="2">
    <location>
        <position position="123"/>
    </location>
</feature>
<dbReference type="Gene3D" id="2.60.40.1180">
    <property type="entry name" value="Golgi alpha-mannosidase II"/>
    <property type="match status" value="2"/>
</dbReference>
<gene>
    <name evidence="2" type="ORF">HC175_20660</name>
</gene>
<dbReference type="InterPro" id="IPR013780">
    <property type="entry name" value="Glyco_hydro_b"/>
</dbReference>
<name>A0ABX1D995_9FLAO</name>
<keyword evidence="3" id="KW-1185">Reference proteome</keyword>
<comment type="caution">
    <text evidence="2">The sequence shown here is derived from an EMBL/GenBank/DDBJ whole genome shotgun (WGS) entry which is preliminary data.</text>
</comment>
<dbReference type="Proteomes" id="UP000703674">
    <property type="component" value="Unassembled WGS sequence"/>
</dbReference>
<evidence type="ECO:0000313" key="3">
    <source>
        <dbReference type="Proteomes" id="UP000703674"/>
    </source>
</evidence>
<dbReference type="GO" id="GO:0016787">
    <property type="term" value="F:hydrolase activity"/>
    <property type="evidence" value="ECO:0007669"/>
    <property type="project" value="UniProtKB-KW"/>
</dbReference>
<dbReference type="InterPro" id="IPR048395">
    <property type="entry name" value="Glyco_hydro_31_C"/>
</dbReference>
<accession>A0ABX1D995</accession>
<protein>
    <submittedName>
        <fullName evidence="2">Glycosyl hydrolase</fullName>
    </submittedName>
</protein>
<dbReference type="EMBL" id="JAAVJR010001038">
    <property type="protein sequence ID" value="NJW55328.1"/>
    <property type="molecule type" value="Genomic_DNA"/>
</dbReference>
<sequence>NFRLYSVANTYLWGKDFLISPVLQEHVSDQEVYFPKGSTWFDFYSGEKYKGKSSSVIELKDEYIPTFVRGGAISPMAKPLQTTQHFSAEDIELNFFFDPETKNSSAILFHDDGKTPETFESGD</sequence>
<keyword evidence="2" id="KW-0378">Hydrolase</keyword>